<evidence type="ECO:0000313" key="9">
    <source>
        <dbReference type="Proteomes" id="UP001190700"/>
    </source>
</evidence>
<dbReference type="EMBL" id="LGRX02024191">
    <property type="protein sequence ID" value="KAK3254081.1"/>
    <property type="molecule type" value="Genomic_DNA"/>
</dbReference>
<evidence type="ECO:0000313" key="8">
    <source>
        <dbReference type="EMBL" id="KAK3254081.1"/>
    </source>
</evidence>
<sequence>MFAGVTACAASCCATCACQACQCTSVAIAKTSARIAYCTLFFLSMLLAWLLRDFAKPMLEKIPWIVRGYIDANVSGSTWFGLQAVYRVSFGNFAFFFLLCIMMIGVTDRRDNRDKWIHHGSWQLKFLVWIIFMILPFLLPNDVLEGYAWTARFGSGIFLVLQMVILLDFADAWNQSWISKESENWLYALLAVTVFCYSLSISLIALMFYWFKPEGAGSCGLNVFFIVSTLILSVLFSGISVHPEVQRGSLMPSSVVTLYVTYLCYAALASLPEDDKCNGLSQDETALSNTSLALGMMITMVSVVYSALRAGSNSKFLSASDEDEEYTEVPKATAAGPFESEEQQDMERNGDAGEDSGPKPVSYNYSMFHLIFALASMYIAMLMTGWGSDEQEKDRIDIGWTSVWVKMCSLWMTAAIYMWTLLAPCLFPDRDFS</sequence>
<feature type="transmembrane region" description="Helical" evidence="7">
    <location>
        <begin position="403"/>
        <end position="427"/>
    </location>
</feature>
<dbReference type="PANTHER" id="PTHR10383">
    <property type="entry name" value="SERINE INCORPORATOR"/>
    <property type="match status" value="1"/>
</dbReference>
<feature type="transmembrane region" description="Helical" evidence="7">
    <location>
        <begin position="365"/>
        <end position="383"/>
    </location>
</feature>
<keyword evidence="3 7" id="KW-0812">Transmembrane</keyword>
<accession>A0AAE0CFG4</accession>
<comment type="subcellular location">
    <subcellularLocation>
        <location evidence="1">Membrane</location>
        <topology evidence="1">Multi-pass membrane protein</topology>
    </subcellularLocation>
</comment>
<dbReference type="GO" id="GO:0016020">
    <property type="term" value="C:membrane"/>
    <property type="evidence" value="ECO:0007669"/>
    <property type="project" value="UniProtKB-SubCell"/>
</dbReference>
<evidence type="ECO:0000256" key="7">
    <source>
        <dbReference type="SAM" id="Phobius"/>
    </source>
</evidence>
<evidence type="ECO:0000256" key="1">
    <source>
        <dbReference type="ARBA" id="ARBA00004141"/>
    </source>
</evidence>
<dbReference type="Pfam" id="PF03348">
    <property type="entry name" value="Serinc"/>
    <property type="match status" value="1"/>
</dbReference>
<feature type="transmembrane region" description="Helical" evidence="7">
    <location>
        <begin position="253"/>
        <end position="271"/>
    </location>
</feature>
<evidence type="ECO:0000256" key="4">
    <source>
        <dbReference type="ARBA" id="ARBA00022989"/>
    </source>
</evidence>
<feature type="transmembrane region" description="Helical" evidence="7">
    <location>
        <begin position="223"/>
        <end position="241"/>
    </location>
</feature>
<evidence type="ECO:0000256" key="5">
    <source>
        <dbReference type="ARBA" id="ARBA00023136"/>
    </source>
</evidence>
<evidence type="ECO:0000256" key="2">
    <source>
        <dbReference type="ARBA" id="ARBA00006665"/>
    </source>
</evidence>
<dbReference type="InterPro" id="IPR005016">
    <property type="entry name" value="TDE1/TMS"/>
</dbReference>
<dbReference type="Proteomes" id="UP001190700">
    <property type="component" value="Unassembled WGS sequence"/>
</dbReference>
<evidence type="ECO:0008006" key="10">
    <source>
        <dbReference type="Google" id="ProtNLM"/>
    </source>
</evidence>
<organism evidence="8 9">
    <name type="scientific">Cymbomonas tetramitiformis</name>
    <dbReference type="NCBI Taxonomy" id="36881"/>
    <lineage>
        <taxon>Eukaryota</taxon>
        <taxon>Viridiplantae</taxon>
        <taxon>Chlorophyta</taxon>
        <taxon>Pyramimonadophyceae</taxon>
        <taxon>Pyramimonadales</taxon>
        <taxon>Pyramimonadaceae</taxon>
        <taxon>Cymbomonas</taxon>
    </lineage>
</organism>
<keyword evidence="4 7" id="KW-1133">Transmembrane helix</keyword>
<feature type="transmembrane region" description="Helical" evidence="7">
    <location>
        <begin position="88"/>
        <end position="107"/>
    </location>
</feature>
<keyword evidence="5 7" id="KW-0472">Membrane</keyword>
<dbReference type="AlphaFoldDB" id="A0AAE0CFG4"/>
<comment type="similarity">
    <text evidence="2">Belongs to the TDE1 family.</text>
</comment>
<feature type="transmembrane region" description="Helical" evidence="7">
    <location>
        <begin position="185"/>
        <end position="211"/>
    </location>
</feature>
<reference evidence="8 9" key="1">
    <citation type="journal article" date="2015" name="Genome Biol. Evol.">
        <title>Comparative Genomics of a Bacterivorous Green Alga Reveals Evolutionary Causalities and Consequences of Phago-Mixotrophic Mode of Nutrition.</title>
        <authorList>
            <person name="Burns J.A."/>
            <person name="Paasch A."/>
            <person name="Narechania A."/>
            <person name="Kim E."/>
        </authorList>
    </citation>
    <scope>NUCLEOTIDE SEQUENCE [LARGE SCALE GENOMIC DNA]</scope>
    <source>
        <strain evidence="8 9">PLY_AMNH</strain>
    </source>
</reference>
<protein>
    <recommendedName>
        <fullName evidence="10">Serine incorporator</fullName>
    </recommendedName>
</protein>
<evidence type="ECO:0000256" key="6">
    <source>
        <dbReference type="SAM" id="MobiDB-lite"/>
    </source>
</evidence>
<comment type="caution">
    <text evidence="8">The sequence shown here is derived from an EMBL/GenBank/DDBJ whole genome shotgun (WGS) entry which is preliminary data.</text>
</comment>
<proteinExistence type="inferred from homology"/>
<gene>
    <name evidence="8" type="ORF">CYMTET_36694</name>
</gene>
<feature type="transmembrane region" description="Helical" evidence="7">
    <location>
        <begin position="119"/>
        <end position="139"/>
    </location>
</feature>
<feature type="region of interest" description="Disordered" evidence="6">
    <location>
        <begin position="319"/>
        <end position="357"/>
    </location>
</feature>
<name>A0AAE0CFG4_9CHLO</name>
<keyword evidence="9" id="KW-1185">Reference proteome</keyword>
<feature type="transmembrane region" description="Helical" evidence="7">
    <location>
        <begin position="34"/>
        <end position="52"/>
    </location>
</feature>
<dbReference type="PANTHER" id="PTHR10383:SF9">
    <property type="entry name" value="SERINE INCORPORATOR, ISOFORM F"/>
    <property type="match status" value="1"/>
</dbReference>
<evidence type="ECO:0000256" key="3">
    <source>
        <dbReference type="ARBA" id="ARBA00022692"/>
    </source>
</evidence>
<feature type="transmembrane region" description="Helical" evidence="7">
    <location>
        <begin position="291"/>
        <end position="308"/>
    </location>
</feature>